<reference evidence="3 4" key="1">
    <citation type="submission" date="2015-09" db="EMBL/GenBank/DDBJ databases">
        <title>Identification and resolution of microdiversity through metagenomic sequencing of parallel consortia.</title>
        <authorList>
            <person name="Nelson W.C."/>
            <person name="Romine M.F."/>
            <person name="Lindemann S.R."/>
        </authorList>
    </citation>
    <scope>NUCLEOTIDE SEQUENCE [LARGE SCALE GENOMIC DNA]</scope>
    <source>
        <strain evidence="3">Ana</strain>
    </source>
</reference>
<evidence type="ECO:0000313" key="3">
    <source>
        <dbReference type="EMBL" id="KPQ37080.1"/>
    </source>
</evidence>
<feature type="region of interest" description="Disordered" evidence="1">
    <location>
        <begin position="102"/>
        <end position="141"/>
    </location>
</feature>
<protein>
    <submittedName>
        <fullName evidence="3">Plasmid pRiA4b ORF-3-like protein</fullName>
    </submittedName>
</protein>
<dbReference type="PANTHER" id="PTHR41878:SF1">
    <property type="entry name" value="TNPR PROTEIN"/>
    <property type="match status" value="1"/>
</dbReference>
<dbReference type="Gene3D" id="3.10.290.30">
    <property type="entry name" value="MM3350-like"/>
    <property type="match status" value="1"/>
</dbReference>
<dbReference type="Pfam" id="PF07929">
    <property type="entry name" value="PRiA4_ORF3"/>
    <property type="match status" value="2"/>
</dbReference>
<name>A0A0P7Z262_9CYAN</name>
<feature type="domain" description="Plasmid pRiA4b Orf3-like" evidence="2">
    <location>
        <begin position="159"/>
        <end position="213"/>
    </location>
</feature>
<feature type="domain" description="Plasmid pRiA4b Orf3-like" evidence="2">
    <location>
        <begin position="7"/>
        <end position="110"/>
    </location>
</feature>
<evidence type="ECO:0000313" key="4">
    <source>
        <dbReference type="Proteomes" id="UP000050465"/>
    </source>
</evidence>
<evidence type="ECO:0000256" key="1">
    <source>
        <dbReference type="SAM" id="MobiDB-lite"/>
    </source>
</evidence>
<dbReference type="InterPro" id="IPR012912">
    <property type="entry name" value="Plasmid_pRiA4b_Orf3-like"/>
</dbReference>
<gene>
    <name evidence="3" type="ORF">HLUCCA11_03935</name>
</gene>
<evidence type="ECO:0000259" key="2">
    <source>
        <dbReference type="Pfam" id="PF07929"/>
    </source>
</evidence>
<dbReference type="Proteomes" id="UP000050465">
    <property type="component" value="Unassembled WGS sequence"/>
</dbReference>
<sequence>MGYGHLAYQLRVTLVDSAPEVWREIRVPAYTQLKDLHDILQIAMGWENQHPYLFRAELGQSPCSADQVLIDVLTATGYQPMYYTYDLTGGWLHRIDAQKLEAQESEAQESEAQESEAQESEAQTYQRDDLDLNDSDQVDGKVDGKVDEELLSSLLPSLLPVCTDGAFACPPEGSGGVWGYDEFLSRLENPDDPDYFELIEKYGDFNPDKFDTQSINSRYQQLGLTEIYELAGWDELDEMS</sequence>
<comment type="caution">
    <text evidence="3">The sequence shown here is derived from an EMBL/GenBank/DDBJ whole genome shotgun (WGS) entry which is preliminary data.</text>
</comment>
<dbReference type="InterPro" id="IPR024047">
    <property type="entry name" value="MM3350-like_sf"/>
</dbReference>
<dbReference type="AlphaFoldDB" id="A0A0P7Z262"/>
<dbReference type="SUPFAM" id="SSF159941">
    <property type="entry name" value="MM3350-like"/>
    <property type="match status" value="2"/>
</dbReference>
<feature type="compositionally biased region" description="Acidic residues" evidence="1">
    <location>
        <begin position="103"/>
        <end position="119"/>
    </location>
</feature>
<proteinExistence type="predicted"/>
<dbReference type="STRING" id="1666911.HLUCCA11_03935"/>
<dbReference type="PANTHER" id="PTHR41878">
    <property type="entry name" value="LEXA REPRESSOR-RELATED"/>
    <property type="match status" value="1"/>
</dbReference>
<dbReference type="EMBL" id="LJZR01000003">
    <property type="protein sequence ID" value="KPQ37080.1"/>
    <property type="molecule type" value="Genomic_DNA"/>
</dbReference>
<organism evidence="3 4">
    <name type="scientific">Phormidesmis priestleyi Ana</name>
    <dbReference type="NCBI Taxonomy" id="1666911"/>
    <lineage>
        <taxon>Bacteria</taxon>
        <taxon>Bacillati</taxon>
        <taxon>Cyanobacteriota</taxon>
        <taxon>Cyanophyceae</taxon>
        <taxon>Leptolyngbyales</taxon>
        <taxon>Leptolyngbyaceae</taxon>
        <taxon>Phormidesmis</taxon>
    </lineage>
</organism>
<accession>A0A0P7Z262</accession>